<protein>
    <submittedName>
        <fullName evidence="3">SDR family oxidoreductase</fullName>
    </submittedName>
</protein>
<name>A0A5B8I5K7_9RHOB</name>
<keyword evidence="4" id="KW-1185">Reference proteome</keyword>
<dbReference type="PRINTS" id="PR00081">
    <property type="entry name" value="GDHRDH"/>
</dbReference>
<evidence type="ECO:0000313" key="3">
    <source>
        <dbReference type="EMBL" id="QDY68639.1"/>
    </source>
</evidence>
<organism evidence="3 4">
    <name type="scientific">Qingshengfaniella alkalisoli</name>
    <dbReference type="NCBI Taxonomy" id="2599296"/>
    <lineage>
        <taxon>Bacteria</taxon>
        <taxon>Pseudomonadati</taxon>
        <taxon>Pseudomonadota</taxon>
        <taxon>Alphaproteobacteria</taxon>
        <taxon>Rhodobacterales</taxon>
        <taxon>Paracoccaceae</taxon>
        <taxon>Qingshengfaniella</taxon>
    </lineage>
</organism>
<dbReference type="OrthoDB" id="9790146at2"/>
<dbReference type="GO" id="GO:0016491">
    <property type="term" value="F:oxidoreductase activity"/>
    <property type="evidence" value="ECO:0007669"/>
    <property type="project" value="UniProtKB-KW"/>
</dbReference>
<dbReference type="InterPro" id="IPR036291">
    <property type="entry name" value="NAD(P)-bd_dom_sf"/>
</dbReference>
<dbReference type="KEGG" id="lit:FPZ52_02725"/>
<dbReference type="Proteomes" id="UP000318483">
    <property type="component" value="Chromosome"/>
</dbReference>
<dbReference type="AlphaFoldDB" id="A0A5B8I5K7"/>
<comment type="similarity">
    <text evidence="1">Belongs to the short-chain dehydrogenases/reductases (SDR) family.</text>
</comment>
<dbReference type="Gene3D" id="3.40.50.720">
    <property type="entry name" value="NAD(P)-binding Rossmann-like Domain"/>
    <property type="match status" value="1"/>
</dbReference>
<dbReference type="Pfam" id="PF13561">
    <property type="entry name" value="adh_short_C2"/>
    <property type="match status" value="1"/>
</dbReference>
<dbReference type="PANTHER" id="PTHR43639:SF1">
    <property type="entry name" value="SHORT-CHAIN DEHYDROGENASE_REDUCTASE FAMILY PROTEIN"/>
    <property type="match status" value="1"/>
</dbReference>
<evidence type="ECO:0000256" key="1">
    <source>
        <dbReference type="ARBA" id="ARBA00006484"/>
    </source>
</evidence>
<dbReference type="SUPFAM" id="SSF51735">
    <property type="entry name" value="NAD(P)-binding Rossmann-fold domains"/>
    <property type="match status" value="1"/>
</dbReference>
<dbReference type="PANTHER" id="PTHR43639">
    <property type="entry name" value="OXIDOREDUCTASE, SHORT-CHAIN DEHYDROGENASE/REDUCTASE FAMILY (AFU_ORTHOLOGUE AFUA_5G02870)"/>
    <property type="match status" value="1"/>
</dbReference>
<dbReference type="EMBL" id="CP042261">
    <property type="protein sequence ID" value="QDY68639.1"/>
    <property type="molecule type" value="Genomic_DNA"/>
</dbReference>
<reference evidence="3 4" key="1">
    <citation type="submission" date="2019-07" db="EMBL/GenBank/DDBJ databases">
        <title>Litoreibacter alkalisoli sp. nov., isolated from saline-alkaline soil.</title>
        <authorList>
            <person name="Wang S."/>
            <person name="Xu L."/>
            <person name="Xing Y.-T."/>
            <person name="Sun J.-Q."/>
        </authorList>
    </citation>
    <scope>NUCLEOTIDE SEQUENCE [LARGE SCALE GENOMIC DNA]</scope>
    <source>
        <strain evidence="3 4">LN3S51</strain>
    </source>
</reference>
<evidence type="ECO:0000256" key="2">
    <source>
        <dbReference type="ARBA" id="ARBA00023002"/>
    </source>
</evidence>
<accession>A0A5B8I5K7</accession>
<evidence type="ECO:0000313" key="4">
    <source>
        <dbReference type="Proteomes" id="UP000318483"/>
    </source>
</evidence>
<proteinExistence type="inferred from homology"/>
<gene>
    <name evidence="3" type="ORF">FPZ52_02725</name>
</gene>
<keyword evidence="2" id="KW-0560">Oxidoreductase</keyword>
<dbReference type="FunFam" id="3.40.50.720:FF:000084">
    <property type="entry name" value="Short-chain dehydrogenase reductase"/>
    <property type="match status" value="1"/>
</dbReference>
<dbReference type="PRINTS" id="PR00080">
    <property type="entry name" value="SDRFAMILY"/>
</dbReference>
<dbReference type="RefSeq" id="WP_146363462.1">
    <property type="nucleotide sequence ID" value="NZ_CP042261.1"/>
</dbReference>
<sequence>MTFSVEGKSVIVTGAANGIGLAIGRHFVNAGAKVMFADMDENGLREELGESGDDDNARWFAGDLRERLTLANLMSATIDAFDRVDILVNASRQFARSDEAMTSEEEIDECLQQNMMTSLRLSKLAAKRMIAQAEDSGGDDKAVGSIINLSSIAARCTHPQLMAFSVATAALDQMTRSLAVSLASNRIRVNAVAFGSVMSASLQAALREHKDFRDDIVAHTPLSRIANPSEVAEVVHFLASPAAGFMTGQILTVDGGRTLLDPVGAPAH</sequence>
<dbReference type="CDD" id="cd05233">
    <property type="entry name" value="SDR_c"/>
    <property type="match status" value="1"/>
</dbReference>
<dbReference type="InterPro" id="IPR002347">
    <property type="entry name" value="SDR_fam"/>
</dbReference>